<organism evidence="1 2">
    <name type="scientific">Colletotrichum gloeosporioides (strain Cg-14)</name>
    <name type="common">Anthracnose fungus</name>
    <name type="synonym">Glomerella cingulata</name>
    <dbReference type="NCBI Taxonomy" id="1237896"/>
    <lineage>
        <taxon>Eukaryota</taxon>
        <taxon>Fungi</taxon>
        <taxon>Dikarya</taxon>
        <taxon>Ascomycota</taxon>
        <taxon>Pezizomycotina</taxon>
        <taxon>Sordariomycetes</taxon>
        <taxon>Hypocreomycetidae</taxon>
        <taxon>Glomerellales</taxon>
        <taxon>Glomerellaceae</taxon>
        <taxon>Colletotrichum</taxon>
        <taxon>Colletotrichum gloeosporioides species complex</taxon>
    </lineage>
</organism>
<reference evidence="2" key="1">
    <citation type="journal article" date="2013" name="Mol. Plant Microbe Interact.">
        <title>Global aspects of pacC regulation of pathogenicity genes in Colletotrichum gloeosporioides as revealed by transcriptome analysis.</title>
        <authorList>
            <person name="Alkan N."/>
            <person name="Meng X."/>
            <person name="Friedlander G."/>
            <person name="Reuveni E."/>
            <person name="Sukno S."/>
            <person name="Sherman A."/>
            <person name="Thon M."/>
            <person name="Fluhr R."/>
            <person name="Prusky D."/>
        </authorList>
    </citation>
    <scope>NUCLEOTIDE SEQUENCE [LARGE SCALE GENOMIC DNA]</scope>
    <source>
        <strain evidence="2">Cg-14</strain>
    </source>
</reference>
<dbReference type="HOGENOM" id="CLU_1731318_0_0_1"/>
<name>T0LX04_COLGC</name>
<dbReference type="EMBL" id="AMYD01001489">
    <property type="protein sequence ID" value="EQB52930.1"/>
    <property type="molecule type" value="Genomic_DNA"/>
</dbReference>
<gene>
    <name evidence="1" type="ORF">CGLO_07400</name>
</gene>
<proteinExistence type="predicted"/>
<dbReference type="Proteomes" id="UP000015530">
    <property type="component" value="Unassembled WGS sequence"/>
</dbReference>
<dbReference type="OrthoDB" id="73875at2759"/>
<sequence>MGLLTRYPAYLERALSYIQTVMAVFDYYDDVNVKNRHAAAYQLVMDEMAMFEISYDSQFGLDIYGEWQQRWKEYMTAHFLRVTTHRRFWLLVKLDQLYGIWHAALLGCVGFEMCAYCTAAVWLITQHFQAVSQGQMIVFDSAIFDDLITDF</sequence>
<dbReference type="AlphaFoldDB" id="T0LX04"/>
<protein>
    <submittedName>
        <fullName evidence="1">Uncharacterized protein</fullName>
    </submittedName>
</protein>
<accession>T0LX04</accession>
<evidence type="ECO:0000313" key="2">
    <source>
        <dbReference type="Proteomes" id="UP000015530"/>
    </source>
</evidence>
<comment type="caution">
    <text evidence="1">The sequence shown here is derived from an EMBL/GenBank/DDBJ whole genome shotgun (WGS) entry which is preliminary data.</text>
</comment>
<evidence type="ECO:0000313" key="1">
    <source>
        <dbReference type="EMBL" id="EQB52930.1"/>
    </source>
</evidence>